<evidence type="ECO:0000259" key="4">
    <source>
        <dbReference type="Pfam" id="PF06414"/>
    </source>
</evidence>
<evidence type="ECO:0000256" key="3">
    <source>
        <dbReference type="SAM" id="MobiDB-lite"/>
    </source>
</evidence>
<accession>A0A7G2C7F2</accession>
<keyword evidence="6" id="KW-1185">Reference proteome</keyword>
<dbReference type="Proteomes" id="UP000515908">
    <property type="component" value="Chromosome 04"/>
</dbReference>
<dbReference type="EMBL" id="LR877148">
    <property type="protein sequence ID" value="CAD2215024.1"/>
    <property type="molecule type" value="Genomic_DNA"/>
</dbReference>
<dbReference type="InterPro" id="IPR044802">
    <property type="entry name" value="NADKc-like"/>
</dbReference>
<feature type="compositionally biased region" description="Low complexity" evidence="3">
    <location>
        <begin position="399"/>
        <end position="410"/>
    </location>
</feature>
<feature type="region of interest" description="Disordered" evidence="3">
    <location>
        <begin position="394"/>
        <end position="424"/>
    </location>
</feature>
<reference evidence="5 6" key="1">
    <citation type="submission" date="2020-08" db="EMBL/GenBank/DDBJ databases">
        <authorList>
            <person name="Newling K."/>
            <person name="Davey J."/>
            <person name="Forrester S."/>
        </authorList>
    </citation>
    <scope>NUCLEOTIDE SEQUENCE [LARGE SCALE GENOMIC DNA]</scope>
    <source>
        <strain evidence="6">Crithidia deanei Carvalho (ATCC PRA-265)</strain>
    </source>
</reference>
<dbReference type="Pfam" id="PF06414">
    <property type="entry name" value="Zeta_toxin"/>
    <property type="match status" value="1"/>
</dbReference>
<dbReference type="PANTHER" id="PTHR31153">
    <property type="entry name" value="CALMODULIN CALCIUM-DEPENDENT NAD KINASE"/>
    <property type="match status" value="1"/>
</dbReference>
<evidence type="ECO:0000256" key="2">
    <source>
        <dbReference type="ARBA" id="ARBA00022840"/>
    </source>
</evidence>
<feature type="region of interest" description="Disordered" evidence="3">
    <location>
        <begin position="266"/>
        <end position="285"/>
    </location>
</feature>
<evidence type="ECO:0000313" key="6">
    <source>
        <dbReference type="Proteomes" id="UP000515908"/>
    </source>
</evidence>
<sequence>MQYPPSSVPFVEYVLKAIEHPPHMFVSKLAACCAMLFLTRSDTELLRTLCYKWAVRFSMDRKKLMSAIRKRSQKSFRRHQSLDVMCSSEENDAFDDEGNETETVEHLMRILNSLILTYFSWNWNKTDYVIQINKEYESLIRENILPLCIVTSAADGLDDPAPSAWLIPRFHSSSTVFSPTSRMHPGEVSSPISINKGEGFESTIATSMPIRIRGSVSGGDYDNSPVTGGSVKFQAPFAPRSATTSKAAMFPKTSIVGSPFLSDSRGGRPSFLSPERITSTPTDDGSVLSLETSTVVSENSIIIMNLANYRAVMEQNTTGILILFHGRFSVKSNEAVDVLQDIVSRRPLNPMPTVAVVYSVTEPELATLYSIKFIPTIVYTPPPECQRSPRLRIATLPGSSRNSIDTNSSSFKIGSGGRGPLSTSIPRGGVGHPAADNNNAFSPTEVLFGVKLKTVSSANNSAAHCTPTSGDPTKDGSDGSVVDTRISDCCSREESSSTILIEEDEFDSTNVELQSTLENDQHITYPMEGVCTFSAIVEWIESRGTKKPQMQKTKNFVARMNAVRAEEKFKRERELHSALVLLRRLQGIPQEPHVAANGAQDGPLFIFLGGGMAAGKTTAAMALAQSAWWKDHKDQSVVVNADEFKLFNTEVDSTRPDVHARSTKAAESLLVQAINQGRSIVYDSTMMWEPYINQVVRMVRRGHQALFKQGRGYLPDVGVEEYFVEAEERRIAMHLPYQIHFLGITVEPEIAVPRGFIRKFTTGRGVPISTQLRSFKYFAQNFSYYASLMDSTTLYDNNVYVDLDKGELPPVMAESNVETGNTLRIRDEAAYQQFMKQVSLNENADNIMEIYGAAPDTKDPMWNVIGSPYSRSASRDTL</sequence>
<keyword evidence="1" id="KW-0547">Nucleotide-binding</keyword>
<gene>
    <name evidence="5" type="ORF">ADEAN_000247700</name>
</gene>
<dbReference type="GO" id="GO:0005524">
    <property type="term" value="F:ATP binding"/>
    <property type="evidence" value="ECO:0007669"/>
    <property type="project" value="UniProtKB-KW"/>
</dbReference>
<dbReference type="PANTHER" id="PTHR31153:SF1">
    <property type="entry name" value="CALMODULIN CALCIUM-DEPENDENT NAD KINASE"/>
    <property type="match status" value="1"/>
</dbReference>
<dbReference type="VEuPathDB" id="TriTrypDB:ADEAN_000247700"/>
<feature type="domain" description="Zeta toxin" evidence="4">
    <location>
        <begin position="600"/>
        <end position="687"/>
    </location>
</feature>
<dbReference type="Gene3D" id="3.40.50.300">
    <property type="entry name" value="P-loop containing nucleotide triphosphate hydrolases"/>
    <property type="match status" value="1"/>
</dbReference>
<dbReference type="InterPro" id="IPR010488">
    <property type="entry name" value="Zeta_toxin_domain"/>
</dbReference>
<evidence type="ECO:0000313" key="5">
    <source>
        <dbReference type="EMBL" id="CAD2215024.1"/>
    </source>
</evidence>
<keyword evidence="2" id="KW-0067">ATP-binding</keyword>
<dbReference type="GO" id="GO:0016301">
    <property type="term" value="F:kinase activity"/>
    <property type="evidence" value="ECO:0007669"/>
    <property type="project" value="InterPro"/>
</dbReference>
<organism evidence="5 6">
    <name type="scientific">Angomonas deanei</name>
    <dbReference type="NCBI Taxonomy" id="59799"/>
    <lineage>
        <taxon>Eukaryota</taxon>
        <taxon>Discoba</taxon>
        <taxon>Euglenozoa</taxon>
        <taxon>Kinetoplastea</taxon>
        <taxon>Metakinetoplastina</taxon>
        <taxon>Trypanosomatida</taxon>
        <taxon>Trypanosomatidae</taxon>
        <taxon>Strigomonadinae</taxon>
        <taxon>Angomonas</taxon>
    </lineage>
</organism>
<dbReference type="SUPFAM" id="SSF52540">
    <property type="entry name" value="P-loop containing nucleoside triphosphate hydrolases"/>
    <property type="match status" value="1"/>
</dbReference>
<dbReference type="InterPro" id="IPR027417">
    <property type="entry name" value="P-loop_NTPase"/>
</dbReference>
<protein>
    <submittedName>
        <fullName evidence="5">Zeta toxin, putative</fullName>
    </submittedName>
</protein>
<feature type="compositionally biased region" description="Polar residues" evidence="3">
    <location>
        <begin position="460"/>
        <end position="471"/>
    </location>
</feature>
<feature type="region of interest" description="Disordered" evidence="3">
    <location>
        <begin position="460"/>
        <end position="482"/>
    </location>
</feature>
<dbReference type="OrthoDB" id="10267859at2759"/>
<name>A0A7G2C7F2_9TRYP</name>
<evidence type="ECO:0000256" key="1">
    <source>
        <dbReference type="ARBA" id="ARBA00022741"/>
    </source>
</evidence>
<proteinExistence type="predicted"/>
<dbReference type="AlphaFoldDB" id="A0A7G2C7F2"/>